<reference evidence="2" key="1">
    <citation type="submission" date="2015-07" db="EMBL/GenBank/DDBJ databases">
        <authorList>
            <person name="Rodrigo-Torres Lidia"/>
            <person name="Arahal R.David."/>
        </authorList>
    </citation>
    <scope>NUCLEOTIDE SEQUENCE [LARGE SCALE GENOMIC DNA]</scope>
    <source>
        <strain evidence="2">CECT 4801</strain>
    </source>
</reference>
<protein>
    <submittedName>
        <fullName evidence="1">Uncharacterized protein</fullName>
    </submittedName>
</protein>
<accession>A0A0M6YF44</accession>
<dbReference type="AlphaFoldDB" id="A0A0M6YF44"/>
<proteinExistence type="predicted"/>
<evidence type="ECO:0000313" key="1">
    <source>
        <dbReference type="EMBL" id="CTQ47440.1"/>
    </source>
</evidence>
<dbReference type="Proteomes" id="UP000048926">
    <property type="component" value="Unassembled WGS sequence"/>
</dbReference>
<name>A0A0M6YF44_9HYPH</name>
<keyword evidence="2" id="KW-1185">Reference proteome</keyword>
<organism evidence="1 2">
    <name type="scientific">Roseibium aggregatum</name>
    <dbReference type="NCBI Taxonomy" id="187304"/>
    <lineage>
        <taxon>Bacteria</taxon>
        <taxon>Pseudomonadati</taxon>
        <taxon>Pseudomonadota</taxon>
        <taxon>Alphaproteobacteria</taxon>
        <taxon>Hyphomicrobiales</taxon>
        <taxon>Stappiaceae</taxon>
        <taxon>Roseibium</taxon>
    </lineage>
</organism>
<evidence type="ECO:0000313" key="2">
    <source>
        <dbReference type="Proteomes" id="UP000048926"/>
    </source>
</evidence>
<sequence length="81" mass="8608">MTARNMIAITEENSCKTGAVHKWRCQLATVAEHLAAILEQLSPAGLAPSEERTYSSFLATFASLTEKALTAASLASIEPVS</sequence>
<dbReference type="EMBL" id="CXST01000007">
    <property type="protein sequence ID" value="CTQ47440.1"/>
    <property type="molecule type" value="Genomic_DNA"/>
</dbReference>
<gene>
    <name evidence="1" type="ORF">LAL4801_05902</name>
</gene>